<dbReference type="AlphaFoldDB" id="A0A7R9CBR8"/>
<dbReference type="EMBL" id="OC316741">
    <property type="protein sequence ID" value="CAD7393527.1"/>
    <property type="molecule type" value="Genomic_DNA"/>
</dbReference>
<gene>
    <name evidence="2" type="ORF">TCEB3V08_LOCUS1496</name>
</gene>
<proteinExistence type="predicted"/>
<name>A0A7R9CBR8_TIMCR</name>
<feature type="coiled-coil region" evidence="1">
    <location>
        <begin position="169"/>
        <end position="196"/>
    </location>
</feature>
<evidence type="ECO:0000256" key="1">
    <source>
        <dbReference type="SAM" id="Coils"/>
    </source>
</evidence>
<organism evidence="2">
    <name type="scientific">Timema cristinae</name>
    <name type="common">Walking stick</name>
    <dbReference type="NCBI Taxonomy" id="61476"/>
    <lineage>
        <taxon>Eukaryota</taxon>
        <taxon>Metazoa</taxon>
        <taxon>Ecdysozoa</taxon>
        <taxon>Arthropoda</taxon>
        <taxon>Hexapoda</taxon>
        <taxon>Insecta</taxon>
        <taxon>Pterygota</taxon>
        <taxon>Neoptera</taxon>
        <taxon>Polyneoptera</taxon>
        <taxon>Phasmatodea</taxon>
        <taxon>Timematodea</taxon>
        <taxon>Timematoidea</taxon>
        <taxon>Timematidae</taxon>
        <taxon>Timema</taxon>
    </lineage>
</organism>
<sequence length="316" mass="36679">MLVGLGKTMLEFVLDSKQNLSPRKAMLETFILCLADCDFDFEEELCPILQCYLVPLVKLLVNCGEYKMQCFVLEAILHLEADNTSLNRVFQRWPDVKQAFLSCTFQDFNKGSSNMWVDINCGSRTVSVQYVNPHLEKTRSSVIIIDHHKVANAALEKRFAVVNRYLIEIENEMQVMDAHQTQLKTFEQQLSRLREYITKMISSQSLSSKNVSHSLSQMHELHRKLCDELDKLESSHKNDLDTDMKSARDSLSQMHELHRKLCDELDKLESSHKNDLDTDMKSARDRSVDVMRQFWAHERRQAFLKMNSAIQAILLC</sequence>
<keyword evidence="1" id="KW-0175">Coiled coil</keyword>
<protein>
    <submittedName>
        <fullName evidence="2">Uncharacterized protein</fullName>
    </submittedName>
</protein>
<accession>A0A7R9CBR8</accession>
<evidence type="ECO:0000313" key="2">
    <source>
        <dbReference type="EMBL" id="CAD7393527.1"/>
    </source>
</evidence>
<reference evidence="2" key="1">
    <citation type="submission" date="2020-11" db="EMBL/GenBank/DDBJ databases">
        <authorList>
            <person name="Tran Van P."/>
        </authorList>
    </citation>
    <scope>NUCLEOTIDE SEQUENCE</scope>
</reference>